<sequence length="81" mass="9589">MITQSALNASYRRIPTRTTSQEPTQNKESWSTQNILDRCSHEWVENSVRLSSQFFPAVLSLLRFLLFINRRKRGRSERTVF</sequence>
<name>A0A0E9VNG2_ANGAN</name>
<evidence type="ECO:0000256" key="1">
    <source>
        <dbReference type="SAM" id="MobiDB-lite"/>
    </source>
</evidence>
<dbReference type="AlphaFoldDB" id="A0A0E9VNG2"/>
<proteinExistence type="predicted"/>
<feature type="compositionally biased region" description="Polar residues" evidence="1">
    <location>
        <begin position="16"/>
        <end position="31"/>
    </location>
</feature>
<dbReference type="EMBL" id="GBXM01029824">
    <property type="protein sequence ID" value="JAH78753.1"/>
    <property type="molecule type" value="Transcribed_RNA"/>
</dbReference>
<protein>
    <submittedName>
        <fullName evidence="2">Uncharacterized protein</fullName>
    </submittedName>
</protein>
<reference evidence="2" key="1">
    <citation type="submission" date="2014-11" db="EMBL/GenBank/DDBJ databases">
        <authorList>
            <person name="Amaro Gonzalez C."/>
        </authorList>
    </citation>
    <scope>NUCLEOTIDE SEQUENCE</scope>
</reference>
<reference evidence="2" key="2">
    <citation type="journal article" date="2015" name="Fish Shellfish Immunol.">
        <title>Early steps in the European eel (Anguilla anguilla)-Vibrio vulnificus interaction in the gills: Role of the RtxA13 toxin.</title>
        <authorList>
            <person name="Callol A."/>
            <person name="Pajuelo D."/>
            <person name="Ebbesson L."/>
            <person name="Teles M."/>
            <person name="MacKenzie S."/>
            <person name="Amaro C."/>
        </authorList>
    </citation>
    <scope>NUCLEOTIDE SEQUENCE</scope>
</reference>
<evidence type="ECO:0000313" key="2">
    <source>
        <dbReference type="EMBL" id="JAH78753.1"/>
    </source>
</evidence>
<organism evidence="2">
    <name type="scientific">Anguilla anguilla</name>
    <name type="common">European freshwater eel</name>
    <name type="synonym">Muraena anguilla</name>
    <dbReference type="NCBI Taxonomy" id="7936"/>
    <lineage>
        <taxon>Eukaryota</taxon>
        <taxon>Metazoa</taxon>
        <taxon>Chordata</taxon>
        <taxon>Craniata</taxon>
        <taxon>Vertebrata</taxon>
        <taxon>Euteleostomi</taxon>
        <taxon>Actinopterygii</taxon>
        <taxon>Neopterygii</taxon>
        <taxon>Teleostei</taxon>
        <taxon>Anguilliformes</taxon>
        <taxon>Anguillidae</taxon>
        <taxon>Anguilla</taxon>
    </lineage>
</organism>
<feature type="region of interest" description="Disordered" evidence="1">
    <location>
        <begin position="1"/>
        <end position="31"/>
    </location>
</feature>
<accession>A0A0E9VNG2</accession>